<dbReference type="EMBL" id="JBGFUD010009266">
    <property type="protein sequence ID" value="MFH4982422.1"/>
    <property type="molecule type" value="Genomic_DNA"/>
</dbReference>
<dbReference type="Pfam" id="PF00240">
    <property type="entry name" value="ubiquitin"/>
    <property type="match status" value="1"/>
</dbReference>
<dbReference type="InterPro" id="IPR029071">
    <property type="entry name" value="Ubiquitin-like_domsf"/>
</dbReference>
<evidence type="ECO:0000313" key="3">
    <source>
        <dbReference type="Proteomes" id="UP001608902"/>
    </source>
</evidence>
<reference evidence="2 3" key="1">
    <citation type="submission" date="2024-08" db="EMBL/GenBank/DDBJ databases">
        <title>Gnathostoma spinigerum genome.</title>
        <authorList>
            <person name="Gonzalez-Bertolin B."/>
            <person name="Monzon S."/>
            <person name="Zaballos A."/>
            <person name="Jimenez P."/>
            <person name="Dekumyoy P."/>
            <person name="Varona S."/>
            <person name="Cuesta I."/>
            <person name="Sumanam S."/>
            <person name="Adisakwattana P."/>
            <person name="Gasser R.B."/>
            <person name="Hernandez-Gonzalez A."/>
            <person name="Young N.D."/>
            <person name="Perteguer M.J."/>
        </authorList>
    </citation>
    <scope>NUCLEOTIDE SEQUENCE [LARGE SCALE GENOMIC DNA]</scope>
    <source>
        <strain evidence="2">AL3</strain>
        <tissue evidence="2">Liver</tissue>
    </source>
</reference>
<evidence type="ECO:0000313" key="2">
    <source>
        <dbReference type="EMBL" id="MFH4982422.1"/>
    </source>
</evidence>
<evidence type="ECO:0000259" key="1">
    <source>
        <dbReference type="PROSITE" id="PS50053"/>
    </source>
</evidence>
<dbReference type="PROSITE" id="PS50053">
    <property type="entry name" value="UBIQUITIN_2"/>
    <property type="match status" value="1"/>
</dbReference>
<protein>
    <recommendedName>
        <fullName evidence="1">Ubiquitin-like domain-containing protein</fullName>
    </recommendedName>
</protein>
<dbReference type="InterPro" id="IPR000626">
    <property type="entry name" value="Ubiquitin-like_dom"/>
</dbReference>
<dbReference type="Gene3D" id="3.10.20.90">
    <property type="entry name" value="Phosphatidylinositol 3-kinase Catalytic Subunit, Chain A, domain 1"/>
    <property type="match status" value="1"/>
</dbReference>
<name>A0ABD6ETG6_9BILA</name>
<comment type="caution">
    <text evidence="2">The sequence shown here is derived from an EMBL/GenBank/DDBJ whole genome shotgun (WGS) entry which is preliminary data.</text>
</comment>
<organism evidence="2 3">
    <name type="scientific">Gnathostoma spinigerum</name>
    <dbReference type="NCBI Taxonomy" id="75299"/>
    <lineage>
        <taxon>Eukaryota</taxon>
        <taxon>Metazoa</taxon>
        <taxon>Ecdysozoa</taxon>
        <taxon>Nematoda</taxon>
        <taxon>Chromadorea</taxon>
        <taxon>Rhabditida</taxon>
        <taxon>Spirurina</taxon>
        <taxon>Gnathostomatomorpha</taxon>
        <taxon>Gnathostomatoidea</taxon>
        <taxon>Gnathostomatidae</taxon>
        <taxon>Gnathostoma</taxon>
    </lineage>
</organism>
<feature type="domain" description="Ubiquitin-like" evidence="1">
    <location>
        <begin position="1"/>
        <end position="79"/>
    </location>
</feature>
<dbReference type="Proteomes" id="UP001608902">
    <property type="component" value="Unassembled WGS sequence"/>
</dbReference>
<accession>A0ABD6ETG6</accession>
<proteinExistence type="predicted"/>
<gene>
    <name evidence="2" type="ORF">AB6A40_009131</name>
</gene>
<dbReference type="SUPFAM" id="SSF54236">
    <property type="entry name" value="Ubiquitin-like"/>
    <property type="match status" value="1"/>
</dbReference>
<dbReference type="AlphaFoldDB" id="A0ABD6ETG6"/>
<dbReference type="SMART" id="SM00213">
    <property type="entry name" value="UBQ"/>
    <property type="match status" value="1"/>
</dbReference>
<keyword evidence="3" id="KW-1185">Reference proteome</keyword>
<sequence length="79" mass="9126">MLVFVKNSRGVALSIEVLPTDKVSVLRNEVRAEIAREDSVMRDDVIERFRLIFKGREIEDNKTIQDYAITECSIIQLQT</sequence>